<feature type="transmembrane region" description="Helical" evidence="1">
    <location>
        <begin position="244"/>
        <end position="270"/>
    </location>
</feature>
<gene>
    <name evidence="2" type="ORF">A7L45_04140</name>
</gene>
<feature type="transmembrane region" description="Helical" evidence="1">
    <location>
        <begin position="20"/>
        <end position="38"/>
    </location>
</feature>
<dbReference type="PANTHER" id="PTHR37305:SF1">
    <property type="entry name" value="MEMBRANE PROTEIN"/>
    <property type="match status" value="1"/>
</dbReference>
<keyword evidence="1" id="KW-0812">Transmembrane</keyword>
<evidence type="ECO:0000256" key="1">
    <source>
        <dbReference type="SAM" id="Phobius"/>
    </source>
</evidence>
<dbReference type="AlphaFoldDB" id="A0A1J0GDE2"/>
<sequence length="416" mass="47197">MFSLMTFEFKKLAKKRINIITVLISVILTIIFFTLPIIQFEAYDTKGNQYTGFKAIALKKEQSKEFFSSTITEEKVTKAIKEYQKLFSKPENIIKTELGEPSLKENVYIKYVSPKFQYFSMISQNYEKPDENLGLSNLLNINLQEGSKFYETRNNKISALLNMNEGDRNYSAQEKTFWLNKSSKIQEPYTYGYYKGWYEILSNLGTLIFTLLVICITIAPVFAGEYQCGADAVILASKYGKTKVITAKIISAFAFATMVFFLNVIFAVAIPLLSFGIEGWNLPMQIHNTIIPYPVTFASCTFICICVSYAVMIGIVSFTMMLSVRLKTPFTVLIIDVVILLISFFMKPGADNGVFSGILYLLPYKSLTADEFASYLSYSFGGLTISLILMRIVVYGVMAIVFLPFVKNAFRKHQVQ</sequence>
<dbReference type="EMBL" id="CP015756">
    <property type="protein sequence ID" value="APC39307.1"/>
    <property type="molecule type" value="Genomic_DNA"/>
</dbReference>
<protein>
    <submittedName>
        <fullName evidence="2">Uncharacterized protein</fullName>
    </submittedName>
</protein>
<organism evidence="2 3">
    <name type="scientific">Clostridium estertheticum subsp. estertheticum</name>
    <dbReference type="NCBI Taxonomy" id="1552"/>
    <lineage>
        <taxon>Bacteria</taxon>
        <taxon>Bacillati</taxon>
        <taxon>Bacillota</taxon>
        <taxon>Clostridia</taxon>
        <taxon>Eubacteriales</taxon>
        <taxon>Clostridiaceae</taxon>
        <taxon>Clostridium</taxon>
    </lineage>
</organism>
<dbReference type="PANTHER" id="PTHR37305">
    <property type="entry name" value="INTEGRAL MEMBRANE PROTEIN-RELATED"/>
    <property type="match status" value="1"/>
</dbReference>
<accession>A0A1J0GDE2</accession>
<dbReference type="Proteomes" id="UP000182569">
    <property type="component" value="Chromosome"/>
</dbReference>
<feature type="transmembrane region" description="Helical" evidence="1">
    <location>
        <begin position="328"/>
        <end position="346"/>
    </location>
</feature>
<keyword evidence="1" id="KW-1133">Transmembrane helix</keyword>
<feature type="transmembrane region" description="Helical" evidence="1">
    <location>
        <begin position="380"/>
        <end position="406"/>
    </location>
</feature>
<keyword evidence="3" id="KW-1185">Reference proteome</keyword>
<feature type="transmembrane region" description="Helical" evidence="1">
    <location>
        <begin position="200"/>
        <end position="223"/>
    </location>
</feature>
<feature type="transmembrane region" description="Helical" evidence="1">
    <location>
        <begin position="290"/>
        <end position="316"/>
    </location>
</feature>
<evidence type="ECO:0000313" key="2">
    <source>
        <dbReference type="EMBL" id="APC39307.1"/>
    </source>
</evidence>
<dbReference type="OrthoDB" id="1700423at2"/>
<evidence type="ECO:0000313" key="3">
    <source>
        <dbReference type="Proteomes" id="UP000182569"/>
    </source>
</evidence>
<dbReference type="STRING" id="1552.A7L45_04140"/>
<dbReference type="KEGG" id="ceu:A7L45_04140"/>
<dbReference type="RefSeq" id="WP_071611599.1">
    <property type="nucleotide sequence ID" value="NZ_CP015756.1"/>
</dbReference>
<reference evidence="3" key="1">
    <citation type="journal article" date="2016" name="Front. Microbiol.">
        <title>Complete Genome Sequence of Clostridium estertheticum DSM 8809, a Microbe Identified in Spoiled Vacuum Packed Beef.</title>
        <authorList>
            <person name="Yu Z."/>
            <person name="Gunn L."/>
            <person name="Brennan E."/>
            <person name="Reid R."/>
            <person name="Wall P.G."/>
            <person name="Gaora O.P."/>
            <person name="Hurley D."/>
            <person name="Bolton D."/>
            <person name="Fanning S."/>
        </authorList>
    </citation>
    <scope>NUCLEOTIDE SEQUENCE [LARGE SCALE GENOMIC DNA]</scope>
    <source>
        <strain evidence="3">DSM 8809</strain>
    </source>
</reference>
<keyword evidence="1" id="KW-0472">Membrane</keyword>
<proteinExistence type="predicted"/>
<name>A0A1J0GDE2_9CLOT</name>